<evidence type="ECO:0000256" key="4">
    <source>
        <dbReference type="SAM" id="MobiDB-lite"/>
    </source>
</evidence>
<dbReference type="InParanoid" id="A0A507AMP0"/>
<dbReference type="Gene3D" id="1.25.40.20">
    <property type="entry name" value="Ankyrin repeat-containing domain"/>
    <property type="match status" value="1"/>
</dbReference>
<reference evidence="5 6" key="1">
    <citation type="submission" date="2019-06" db="EMBL/GenBank/DDBJ databases">
        <title>Draft genome sequence of the filamentous fungus Phialemoniopsis curvata isolated from diesel fuel.</title>
        <authorList>
            <person name="Varaljay V.A."/>
            <person name="Lyon W.J."/>
            <person name="Crouch A.L."/>
            <person name="Drake C.E."/>
            <person name="Hollomon J.M."/>
            <person name="Nadeau L.J."/>
            <person name="Nunn H.S."/>
            <person name="Stevenson B.S."/>
            <person name="Bojanowski C.L."/>
            <person name="Crookes-Goodson W.J."/>
        </authorList>
    </citation>
    <scope>NUCLEOTIDE SEQUENCE [LARGE SCALE GENOMIC DNA]</scope>
    <source>
        <strain evidence="5 6">D216</strain>
    </source>
</reference>
<feature type="compositionally biased region" description="Low complexity" evidence="4">
    <location>
        <begin position="48"/>
        <end position="68"/>
    </location>
</feature>
<dbReference type="RefSeq" id="XP_030990238.1">
    <property type="nucleotide sequence ID" value="XM_031132586.1"/>
</dbReference>
<keyword evidence="1" id="KW-0677">Repeat</keyword>
<dbReference type="PROSITE" id="PS50088">
    <property type="entry name" value="ANK_REPEAT"/>
    <property type="match status" value="2"/>
</dbReference>
<feature type="region of interest" description="Disordered" evidence="4">
    <location>
        <begin position="1"/>
        <end position="99"/>
    </location>
</feature>
<dbReference type="PANTHER" id="PTHR24126">
    <property type="entry name" value="ANKYRIN REPEAT, PH AND SEC7 DOMAIN CONTAINING PROTEIN SECG-RELATED"/>
    <property type="match status" value="1"/>
</dbReference>
<evidence type="ECO:0000313" key="5">
    <source>
        <dbReference type="EMBL" id="TPX08527.1"/>
    </source>
</evidence>
<dbReference type="EMBL" id="SKBQ01000077">
    <property type="protein sequence ID" value="TPX08527.1"/>
    <property type="molecule type" value="Genomic_DNA"/>
</dbReference>
<dbReference type="PANTHER" id="PTHR24126:SF14">
    <property type="entry name" value="ANK_REP_REGION DOMAIN-CONTAINING PROTEIN"/>
    <property type="match status" value="1"/>
</dbReference>
<name>A0A507AMP0_9PEZI</name>
<dbReference type="InterPro" id="IPR036770">
    <property type="entry name" value="Ankyrin_rpt-contain_sf"/>
</dbReference>
<keyword evidence="2 3" id="KW-0040">ANK repeat</keyword>
<comment type="caution">
    <text evidence="5">The sequence shown here is derived from an EMBL/GenBank/DDBJ whole genome shotgun (WGS) entry which is preliminary data.</text>
</comment>
<dbReference type="SUPFAM" id="SSF48403">
    <property type="entry name" value="Ankyrin repeat"/>
    <property type="match status" value="1"/>
</dbReference>
<organism evidence="5 6">
    <name type="scientific">Thyridium curvatum</name>
    <dbReference type="NCBI Taxonomy" id="1093900"/>
    <lineage>
        <taxon>Eukaryota</taxon>
        <taxon>Fungi</taxon>
        <taxon>Dikarya</taxon>
        <taxon>Ascomycota</taxon>
        <taxon>Pezizomycotina</taxon>
        <taxon>Sordariomycetes</taxon>
        <taxon>Sordariomycetidae</taxon>
        <taxon>Thyridiales</taxon>
        <taxon>Thyridiaceae</taxon>
        <taxon>Thyridium</taxon>
    </lineage>
</organism>
<feature type="compositionally biased region" description="Polar residues" evidence="4">
    <location>
        <begin position="18"/>
        <end position="30"/>
    </location>
</feature>
<protein>
    <submittedName>
        <fullName evidence="5">Uncharacterized protein</fullName>
    </submittedName>
</protein>
<dbReference type="STRING" id="1093900.A0A507AMP0"/>
<evidence type="ECO:0000313" key="6">
    <source>
        <dbReference type="Proteomes" id="UP000319257"/>
    </source>
</evidence>
<feature type="repeat" description="ANK" evidence="3">
    <location>
        <begin position="213"/>
        <end position="245"/>
    </location>
</feature>
<evidence type="ECO:0000256" key="1">
    <source>
        <dbReference type="ARBA" id="ARBA00022737"/>
    </source>
</evidence>
<accession>A0A507AMP0</accession>
<dbReference type="AlphaFoldDB" id="A0A507AMP0"/>
<dbReference type="PROSITE" id="PS50297">
    <property type="entry name" value="ANK_REP_REGION"/>
    <property type="match status" value="2"/>
</dbReference>
<dbReference type="Proteomes" id="UP000319257">
    <property type="component" value="Unassembled WGS sequence"/>
</dbReference>
<dbReference type="InterPro" id="IPR002110">
    <property type="entry name" value="Ankyrin_rpt"/>
</dbReference>
<keyword evidence="6" id="KW-1185">Reference proteome</keyword>
<sequence length="425" mass="45792">MADNGSIFDPSIEEPPSYSRSGSPTFSPNLATALGAAAPHPSASNSGASIPLSPQAASSPPSQPIRSNSPPPSYQPGPSSVDGRTSSSRPDPAQEGDRRVLKEILRAHPWRRSWGPPPKTAHDALCRTALLGKREILLALLEAGVEIRYTTRYSARCSTSAVHEALRGPAPDLCLLLLDECFRRTAARAGGSERAEQAALEQAQWMLDARDGAGCTPLHLAAAAGETAIVEELIGRGAEVDPVDNLQRTPLHMAARYGRDETIRALFEAGADPGKVKEELWGGNLLDHADLGSFPSISRLLQGILLEMGEFEESLLGASDDIAEPGAAMAINQRRSQAIRPLKSADKAPSGGLEIKAYARDSIFKFPKSKQVWRPRKAPDSLLTNPLYLHWKAELEKIRAEHQAQKERNRLRELALFGPTSAQGP</sequence>
<evidence type="ECO:0000256" key="3">
    <source>
        <dbReference type="PROSITE-ProRule" id="PRU00023"/>
    </source>
</evidence>
<feature type="repeat" description="ANK" evidence="3">
    <location>
        <begin position="246"/>
        <end position="278"/>
    </location>
</feature>
<dbReference type="GeneID" id="41977461"/>
<dbReference type="Pfam" id="PF12796">
    <property type="entry name" value="Ank_2"/>
    <property type="match status" value="1"/>
</dbReference>
<dbReference type="OrthoDB" id="20872at2759"/>
<dbReference type="SMART" id="SM00248">
    <property type="entry name" value="ANK"/>
    <property type="match status" value="3"/>
</dbReference>
<gene>
    <name evidence="5" type="ORF">E0L32_010014</name>
</gene>
<evidence type="ECO:0000256" key="2">
    <source>
        <dbReference type="ARBA" id="ARBA00023043"/>
    </source>
</evidence>
<proteinExistence type="predicted"/>